<comment type="caution">
    <text evidence="2">The sequence shown here is derived from an EMBL/GenBank/DDBJ whole genome shotgun (WGS) entry which is preliminary data.</text>
</comment>
<dbReference type="InParanoid" id="A0A409WWU8"/>
<reference evidence="2 3" key="1">
    <citation type="journal article" date="2018" name="Evol. Lett.">
        <title>Horizontal gene cluster transfer increased hallucinogenic mushroom diversity.</title>
        <authorList>
            <person name="Reynolds H.T."/>
            <person name="Vijayakumar V."/>
            <person name="Gluck-Thaler E."/>
            <person name="Korotkin H.B."/>
            <person name="Matheny P.B."/>
            <person name="Slot J.C."/>
        </authorList>
    </citation>
    <scope>NUCLEOTIDE SEQUENCE [LARGE SCALE GENOMIC DNA]</scope>
    <source>
        <strain evidence="2 3">2631</strain>
    </source>
</reference>
<evidence type="ECO:0000313" key="3">
    <source>
        <dbReference type="Proteomes" id="UP000283269"/>
    </source>
</evidence>
<dbReference type="EMBL" id="NHYD01003062">
    <property type="protein sequence ID" value="PPQ83010.1"/>
    <property type="molecule type" value="Genomic_DNA"/>
</dbReference>
<sequence length="64" mass="7510">MKNDQERFNLRLQSLQATFNEMRVSGEVTDLVLAPQPCESDDLDSNNDESDEEDEEEERDKKEF</sequence>
<feature type="region of interest" description="Disordered" evidence="1">
    <location>
        <begin position="34"/>
        <end position="64"/>
    </location>
</feature>
<evidence type="ECO:0000256" key="1">
    <source>
        <dbReference type="SAM" id="MobiDB-lite"/>
    </source>
</evidence>
<feature type="compositionally biased region" description="Acidic residues" evidence="1">
    <location>
        <begin position="39"/>
        <end position="58"/>
    </location>
</feature>
<dbReference type="AlphaFoldDB" id="A0A409WWU8"/>
<dbReference type="Proteomes" id="UP000283269">
    <property type="component" value="Unassembled WGS sequence"/>
</dbReference>
<keyword evidence="3" id="KW-1185">Reference proteome</keyword>
<evidence type="ECO:0000313" key="2">
    <source>
        <dbReference type="EMBL" id="PPQ83010.1"/>
    </source>
</evidence>
<name>A0A409WWU8_PSICY</name>
<proteinExistence type="predicted"/>
<gene>
    <name evidence="2" type="ORF">CVT25_005304</name>
</gene>
<accession>A0A409WWU8</accession>
<organism evidence="2 3">
    <name type="scientific">Psilocybe cyanescens</name>
    <dbReference type="NCBI Taxonomy" id="93625"/>
    <lineage>
        <taxon>Eukaryota</taxon>
        <taxon>Fungi</taxon>
        <taxon>Dikarya</taxon>
        <taxon>Basidiomycota</taxon>
        <taxon>Agaricomycotina</taxon>
        <taxon>Agaricomycetes</taxon>
        <taxon>Agaricomycetidae</taxon>
        <taxon>Agaricales</taxon>
        <taxon>Agaricineae</taxon>
        <taxon>Strophariaceae</taxon>
        <taxon>Psilocybe</taxon>
    </lineage>
</organism>
<protein>
    <submittedName>
        <fullName evidence="2">Uncharacterized protein</fullName>
    </submittedName>
</protein>